<feature type="transmembrane region" description="Helical" evidence="2">
    <location>
        <begin position="41"/>
        <end position="60"/>
    </location>
</feature>
<evidence type="ECO:0000256" key="2">
    <source>
        <dbReference type="SAM" id="Phobius"/>
    </source>
</evidence>
<accession>A0A433QW61</accession>
<dbReference type="AlphaFoldDB" id="A0A433QW61"/>
<feature type="region of interest" description="Disordered" evidence="1">
    <location>
        <begin position="478"/>
        <end position="535"/>
    </location>
</feature>
<keyword evidence="2" id="KW-0812">Transmembrane</keyword>
<feature type="transmembrane region" description="Helical" evidence="2">
    <location>
        <begin position="392"/>
        <end position="412"/>
    </location>
</feature>
<feature type="transmembrane region" description="Helical" evidence="2">
    <location>
        <begin position="149"/>
        <end position="165"/>
    </location>
</feature>
<protein>
    <recommendedName>
        <fullName evidence="5">Amino acid transporter transmembrane domain-containing protein</fullName>
    </recommendedName>
</protein>
<proteinExistence type="predicted"/>
<feature type="compositionally biased region" description="Polar residues" evidence="1">
    <location>
        <begin position="613"/>
        <end position="632"/>
    </location>
</feature>
<reference evidence="3 4" key="1">
    <citation type="journal article" date="2018" name="New Phytol.">
        <title>Phylogenomics of Endogonaceae and evolution of mycorrhizas within Mucoromycota.</title>
        <authorList>
            <person name="Chang Y."/>
            <person name="Desiro A."/>
            <person name="Na H."/>
            <person name="Sandor L."/>
            <person name="Lipzen A."/>
            <person name="Clum A."/>
            <person name="Barry K."/>
            <person name="Grigoriev I.V."/>
            <person name="Martin F.M."/>
            <person name="Stajich J.E."/>
            <person name="Smith M.E."/>
            <person name="Bonito G."/>
            <person name="Spatafora J.W."/>
        </authorList>
    </citation>
    <scope>NUCLEOTIDE SEQUENCE [LARGE SCALE GENOMIC DNA]</scope>
    <source>
        <strain evidence="3 4">AD002</strain>
    </source>
</reference>
<feature type="transmembrane region" description="Helical" evidence="2">
    <location>
        <begin position="215"/>
        <end position="237"/>
    </location>
</feature>
<feature type="non-terminal residue" evidence="3">
    <location>
        <position position="1"/>
    </location>
</feature>
<feature type="transmembrane region" description="Helical" evidence="2">
    <location>
        <begin position="282"/>
        <end position="305"/>
    </location>
</feature>
<feature type="transmembrane region" description="Helical" evidence="2">
    <location>
        <begin position="721"/>
        <end position="746"/>
    </location>
</feature>
<feature type="compositionally biased region" description="Low complexity" evidence="1">
    <location>
        <begin position="519"/>
        <end position="535"/>
    </location>
</feature>
<evidence type="ECO:0000313" key="4">
    <source>
        <dbReference type="Proteomes" id="UP000274822"/>
    </source>
</evidence>
<dbReference type="EMBL" id="RBNJ01000783">
    <property type="protein sequence ID" value="RUS34029.1"/>
    <property type="molecule type" value="Genomic_DNA"/>
</dbReference>
<feature type="region of interest" description="Disordered" evidence="1">
    <location>
        <begin position="581"/>
        <end position="654"/>
    </location>
</feature>
<keyword evidence="2" id="KW-0472">Membrane</keyword>
<feature type="transmembrane region" description="Helical" evidence="2">
    <location>
        <begin position="249"/>
        <end position="270"/>
    </location>
</feature>
<dbReference type="PANTHER" id="PTHR16189">
    <property type="entry name" value="TRANSMEMBRANE PROTEIN 104-RELATED"/>
    <property type="match status" value="1"/>
</dbReference>
<evidence type="ECO:0008006" key="5">
    <source>
        <dbReference type="Google" id="ProtNLM"/>
    </source>
</evidence>
<gene>
    <name evidence="3" type="ORF">BC938DRAFT_482782</name>
</gene>
<keyword evidence="4" id="KW-1185">Reference proteome</keyword>
<feature type="region of interest" description="Disordered" evidence="1">
    <location>
        <begin position="548"/>
        <end position="569"/>
    </location>
</feature>
<organism evidence="3 4">
    <name type="scientific">Jimgerdemannia flammicorona</name>
    <dbReference type="NCBI Taxonomy" id="994334"/>
    <lineage>
        <taxon>Eukaryota</taxon>
        <taxon>Fungi</taxon>
        <taxon>Fungi incertae sedis</taxon>
        <taxon>Mucoromycota</taxon>
        <taxon>Mucoromycotina</taxon>
        <taxon>Endogonomycetes</taxon>
        <taxon>Endogonales</taxon>
        <taxon>Endogonaceae</taxon>
        <taxon>Jimgerdemannia</taxon>
    </lineage>
</organism>
<evidence type="ECO:0000256" key="1">
    <source>
        <dbReference type="SAM" id="MobiDB-lite"/>
    </source>
</evidence>
<dbReference type="Proteomes" id="UP000274822">
    <property type="component" value="Unassembled WGS sequence"/>
</dbReference>
<feature type="transmembrane region" description="Helical" evidence="2">
    <location>
        <begin position="67"/>
        <end position="89"/>
    </location>
</feature>
<feature type="transmembrane region" description="Helical" evidence="2">
    <location>
        <begin position="185"/>
        <end position="208"/>
    </location>
</feature>
<feature type="compositionally biased region" description="Low complexity" evidence="1">
    <location>
        <begin position="596"/>
        <end position="612"/>
    </location>
</feature>
<feature type="transmembrane region" description="Helical" evidence="2">
    <location>
        <begin position="332"/>
        <end position="352"/>
    </location>
</feature>
<name>A0A433QW61_9FUNG</name>
<feature type="compositionally biased region" description="Low complexity" evidence="1">
    <location>
        <begin position="491"/>
        <end position="505"/>
    </location>
</feature>
<comment type="caution">
    <text evidence="3">The sequence shown here is derived from an EMBL/GenBank/DDBJ whole genome shotgun (WGS) entry which is preliminary data.</text>
</comment>
<feature type="compositionally biased region" description="Polar residues" evidence="1">
    <location>
        <begin position="639"/>
        <end position="654"/>
    </location>
</feature>
<keyword evidence="2" id="KW-1133">Transmembrane helix</keyword>
<feature type="transmembrane region" description="Helical" evidence="2">
    <location>
        <begin position="364"/>
        <end position="386"/>
    </location>
</feature>
<evidence type="ECO:0000313" key="3">
    <source>
        <dbReference type="EMBL" id="RUS34029.1"/>
    </source>
</evidence>
<sequence length="761" mass="82051">WAVRARKGSACGCGLFKGRSSATTATPSSISTKQMSRSNPMLFWGGFSLLISSITGPGLISIFQQAGWLFPTIIFLIVGFLSGSAALFVCEAMSAVEGNDKFQVKVEFTTLAELFLGNRYHIALQIILFLSLQSLNVASMIISTQGMDSLLITLFGTTCGIAMYPPGIVCVHAQSSIGSPFVDSYMFVTGGLLITFMLVFPLGLLNLADNVKVQIVSLLVLVIILIDWMVTFSMHGLTASNVPAIGEDFSQVVGMVLFNFAFITTIPSFVNSLAPKVSIRAVVWWSVGVSTFMYIALGLMGALAYQMDPNSNLIAAIQVDSSSSTVSIVTTYLFPVAVLITSIPVYTIVIRANLIRGQVCGRGWAIFWSSILPWLLVIPFQTGWWLNMLINYVSLIFTSSSNFIIPFLLYFASKKYAARAEVVPDGPGDEYNLVLMDSTTSGRTLNSVHMGSAIPLARSSCSRSGSMLSRPGSMFSRSGSMFEPRSHHGSTSDTPISPIITIIPPEDTDTDPWDPRPSSPMHVIHPSPSHHSFSASLPTIVEPVKDSPADSALVNSEDEKGSPRPLRPHGLKIIIPQHFLAPPLSTGTSPKRDHSPGSLSSSPRRESSFSCSYKRSSVESCKLTTDDPSTPSLAIPTLTVPQPSPTLTADHSSSASPRLSVISMRSLHSRKSSSDSYITPSILVSMTADNHTAYLADGRISGMPPIPDDEVRLFRAFPETVWFNSVCYGWIATGLMTGMVIAVLVYDFVMLGLQGLQGPGS</sequence>
<dbReference type="PANTHER" id="PTHR16189:SF3">
    <property type="entry name" value="AMINO ACID TRANSPORTER TRANSMEMBRANE DOMAIN-CONTAINING PROTEIN"/>
    <property type="match status" value="1"/>
</dbReference>